<feature type="DNA-binding region" description="H-T-H motif" evidence="2">
    <location>
        <begin position="48"/>
        <end position="67"/>
    </location>
</feature>
<evidence type="ECO:0000313" key="4">
    <source>
        <dbReference type="EMBL" id="PJZ67944.1"/>
    </source>
</evidence>
<dbReference type="PANTHER" id="PTHR43479">
    <property type="entry name" value="ACREF/ENVCD OPERON REPRESSOR-RELATED"/>
    <property type="match status" value="1"/>
</dbReference>
<evidence type="ECO:0000313" key="5">
    <source>
        <dbReference type="Proteomes" id="UP000231912"/>
    </source>
</evidence>
<dbReference type="GO" id="GO:0003677">
    <property type="term" value="F:DNA binding"/>
    <property type="evidence" value="ECO:0007669"/>
    <property type="project" value="UniProtKB-UniRule"/>
</dbReference>
<reference evidence="4 5" key="1">
    <citation type="submission" date="2017-07" db="EMBL/GenBank/DDBJ databases">
        <title>Leptospira spp. isolated from tropical soils.</title>
        <authorList>
            <person name="Thibeaux R."/>
            <person name="Iraola G."/>
            <person name="Ferres I."/>
            <person name="Bierque E."/>
            <person name="Girault D."/>
            <person name="Soupe-Gilbert M.-E."/>
            <person name="Picardeau M."/>
            <person name="Goarant C."/>
        </authorList>
    </citation>
    <scope>NUCLEOTIDE SEQUENCE [LARGE SCALE GENOMIC DNA]</scope>
    <source>
        <strain evidence="4 5">FH2-C-A2</strain>
    </source>
</reference>
<evidence type="ECO:0000259" key="3">
    <source>
        <dbReference type="PROSITE" id="PS50977"/>
    </source>
</evidence>
<dbReference type="PROSITE" id="PS50977">
    <property type="entry name" value="HTH_TETR_2"/>
    <property type="match status" value="1"/>
</dbReference>
<dbReference type="EMBL" id="NPDT01000001">
    <property type="protein sequence ID" value="PJZ67944.1"/>
    <property type="molecule type" value="Genomic_DNA"/>
</dbReference>
<gene>
    <name evidence="4" type="ORF">CH371_05635</name>
</gene>
<dbReference type="Proteomes" id="UP000231912">
    <property type="component" value="Unassembled WGS sequence"/>
</dbReference>
<protein>
    <submittedName>
        <fullName evidence="4">AcrR family transcriptional regulator</fullName>
    </submittedName>
</protein>
<sequence>MREKRGLSVNTPTKHNRETFDKIPEEKRARILAVAISEFASRGFNNANTNIIAKKAGISVGSLYKYFQTKEDFFLTAVGHGIGQLEKTLEEVLHEESDLFGKIESILRIIQRHSRENRDIIRLYNEMTAEGNSDLIKRLSSELESISAKVYTSLLSEAKSSGLIDPEIEERIFAFCIDNLFMILQFSYATEYYRERMRIYLGEDATDDEKVVQAMLKFIRKALEKRT</sequence>
<evidence type="ECO:0000256" key="1">
    <source>
        <dbReference type="ARBA" id="ARBA00023125"/>
    </source>
</evidence>
<dbReference type="Pfam" id="PF00440">
    <property type="entry name" value="TetR_N"/>
    <property type="match status" value="1"/>
</dbReference>
<dbReference type="SUPFAM" id="SSF46689">
    <property type="entry name" value="Homeodomain-like"/>
    <property type="match status" value="1"/>
</dbReference>
<dbReference type="PANTHER" id="PTHR43479:SF11">
    <property type="entry name" value="ACREF_ENVCD OPERON REPRESSOR-RELATED"/>
    <property type="match status" value="1"/>
</dbReference>
<accession>A0A2M9ZHT7</accession>
<proteinExistence type="predicted"/>
<comment type="caution">
    <text evidence="4">The sequence shown here is derived from an EMBL/GenBank/DDBJ whole genome shotgun (WGS) entry which is preliminary data.</text>
</comment>
<feature type="domain" description="HTH tetR-type" evidence="3">
    <location>
        <begin position="25"/>
        <end position="85"/>
    </location>
</feature>
<dbReference type="PRINTS" id="PR00455">
    <property type="entry name" value="HTHTETR"/>
</dbReference>
<dbReference type="InterPro" id="IPR009057">
    <property type="entry name" value="Homeodomain-like_sf"/>
</dbReference>
<dbReference type="AlphaFoldDB" id="A0A2M9ZHT7"/>
<keyword evidence="1 2" id="KW-0238">DNA-binding</keyword>
<dbReference type="Gene3D" id="1.10.357.10">
    <property type="entry name" value="Tetracycline Repressor, domain 2"/>
    <property type="match status" value="1"/>
</dbReference>
<name>A0A2M9ZHT7_9LEPT</name>
<dbReference type="InterPro" id="IPR001647">
    <property type="entry name" value="HTH_TetR"/>
</dbReference>
<dbReference type="InterPro" id="IPR050624">
    <property type="entry name" value="HTH-type_Tx_Regulator"/>
</dbReference>
<evidence type="ECO:0000256" key="2">
    <source>
        <dbReference type="PROSITE-ProRule" id="PRU00335"/>
    </source>
</evidence>
<organism evidence="4 5">
    <name type="scientific">Leptospira wolffii</name>
    <dbReference type="NCBI Taxonomy" id="409998"/>
    <lineage>
        <taxon>Bacteria</taxon>
        <taxon>Pseudomonadati</taxon>
        <taxon>Spirochaetota</taxon>
        <taxon>Spirochaetia</taxon>
        <taxon>Leptospirales</taxon>
        <taxon>Leptospiraceae</taxon>
        <taxon>Leptospira</taxon>
    </lineage>
</organism>